<evidence type="ECO:0000313" key="12">
    <source>
        <dbReference type="EMBL" id="RPF42907.1"/>
    </source>
</evidence>
<dbReference type="InterPro" id="IPR001732">
    <property type="entry name" value="UDP-Glc/GDP-Man_DH_N"/>
</dbReference>
<organism evidence="12 13">
    <name type="scientific">Thermodesulfitimonas autotrophica</name>
    <dbReference type="NCBI Taxonomy" id="1894989"/>
    <lineage>
        <taxon>Bacteria</taxon>
        <taxon>Bacillati</taxon>
        <taxon>Bacillota</taxon>
        <taxon>Clostridia</taxon>
        <taxon>Thermoanaerobacterales</taxon>
        <taxon>Thermoanaerobacteraceae</taxon>
        <taxon>Thermodesulfitimonas</taxon>
    </lineage>
</organism>
<dbReference type="InterPro" id="IPR036220">
    <property type="entry name" value="UDP-Glc/GDP-Man_DH_C_sf"/>
</dbReference>
<keyword evidence="5 7" id="KW-0520">NAD</keyword>
<dbReference type="Gene3D" id="3.40.50.720">
    <property type="entry name" value="NAD(P)-binding Rossmann-like Domain"/>
    <property type="match status" value="2"/>
</dbReference>
<dbReference type="Pfam" id="PF03720">
    <property type="entry name" value="UDPG_MGDP_dh_C"/>
    <property type="match status" value="1"/>
</dbReference>
<dbReference type="PANTHER" id="PTHR43750">
    <property type="entry name" value="UDP-GLUCOSE 6-DEHYDROGENASE TUAD"/>
    <property type="match status" value="1"/>
</dbReference>
<feature type="binding site" evidence="9">
    <location>
        <position position="266"/>
    </location>
    <ligand>
        <name>substrate</name>
    </ligand>
</feature>
<accession>A0A3N5AE27</accession>
<dbReference type="EMBL" id="RKRE01000003">
    <property type="protein sequence ID" value="RPF42907.1"/>
    <property type="molecule type" value="Genomic_DNA"/>
</dbReference>
<evidence type="ECO:0000256" key="7">
    <source>
        <dbReference type="PIRNR" id="PIRNR000124"/>
    </source>
</evidence>
<name>A0A3N5AE27_9THEO</name>
<evidence type="ECO:0000256" key="9">
    <source>
        <dbReference type="PIRSR" id="PIRSR500134-2"/>
    </source>
</evidence>
<dbReference type="SUPFAM" id="SSF51735">
    <property type="entry name" value="NAD(P)-binding Rossmann-fold domains"/>
    <property type="match status" value="1"/>
</dbReference>
<reference evidence="12 13" key="1">
    <citation type="submission" date="2018-11" db="EMBL/GenBank/DDBJ databases">
        <title>Genomic Encyclopedia of Type Strains, Phase IV (KMG-IV): sequencing the most valuable type-strain genomes for metagenomic binning, comparative biology and taxonomic classification.</title>
        <authorList>
            <person name="Goeker M."/>
        </authorList>
    </citation>
    <scope>NUCLEOTIDE SEQUENCE [LARGE SCALE GENOMIC DNA]</scope>
    <source>
        <strain evidence="12 13">DSM 102936</strain>
    </source>
</reference>
<dbReference type="UniPathway" id="UPA00038">
    <property type="reaction ID" value="UER00491"/>
</dbReference>
<dbReference type="NCBIfam" id="TIGR03026">
    <property type="entry name" value="NDP-sugDHase"/>
    <property type="match status" value="1"/>
</dbReference>
<dbReference type="GO" id="GO:0006065">
    <property type="term" value="P:UDP-glucuronate biosynthetic process"/>
    <property type="evidence" value="ECO:0007669"/>
    <property type="project" value="UniProtKB-UniPathway"/>
</dbReference>
<feature type="binding site" evidence="10">
    <location>
        <position position="84"/>
    </location>
    <ligand>
        <name>NAD(+)</name>
        <dbReference type="ChEBI" id="CHEBI:57540"/>
    </ligand>
</feature>
<evidence type="ECO:0000256" key="8">
    <source>
        <dbReference type="PIRSR" id="PIRSR500134-1"/>
    </source>
</evidence>
<dbReference type="Pfam" id="PF03721">
    <property type="entry name" value="UDPG_MGDP_dh_N"/>
    <property type="match status" value="1"/>
</dbReference>
<comment type="similarity">
    <text evidence="2 7">Belongs to the UDP-glucose/GDP-mannose dehydrogenase family.</text>
</comment>
<feature type="binding site" evidence="10">
    <location>
        <position position="30"/>
    </location>
    <ligand>
        <name>NAD(+)</name>
        <dbReference type="ChEBI" id="CHEBI:57540"/>
    </ligand>
</feature>
<dbReference type="PANTHER" id="PTHR43750:SF3">
    <property type="entry name" value="UDP-GLUCOSE 6-DEHYDROGENASE TUAD"/>
    <property type="match status" value="1"/>
</dbReference>
<comment type="pathway">
    <text evidence="1">Nucleotide-sugar biosynthesis; UDP-alpha-D-glucuronate biosynthesis; UDP-alpha-D-glucuronate from UDP-alpha-D-glucose: step 1/1.</text>
</comment>
<keyword evidence="4 7" id="KW-0560">Oxidoreductase</keyword>
<dbReference type="InterPro" id="IPR014026">
    <property type="entry name" value="UDP-Glc/GDP-Man_DH_dimer"/>
</dbReference>
<proteinExistence type="inferred from homology"/>
<evidence type="ECO:0000256" key="2">
    <source>
        <dbReference type="ARBA" id="ARBA00006601"/>
    </source>
</evidence>
<dbReference type="PIRSF" id="PIRSF500134">
    <property type="entry name" value="UDPglc_DH_bac"/>
    <property type="match status" value="1"/>
</dbReference>
<feature type="binding site" evidence="10">
    <location>
        <position position="123"/>
    </location>
    <ligand>
        <name>NAD(+)</name>
        <dbReference type="ChEBI" id="CHEBI:57540"/>
    </ligand>
</feature>
<evidence type="ECO:0000313" key="13">
    <source>
        <dbReference type="Proteomes" id="UP000282654"/>
    </source>
</evidence>
<dbReference type="Proteomes" id="UP000282654">
    <property type="component" value="Unassembled WGS sequence"/>
</dbReference>
<dbReference type="SUPFAM" id="SSF52413">
    <property type="entry name" value="UDP-glucose/GDP-mannose dehydrogenase C-terminal domain"/>
    <property type="match status" value="1"/>
</dbReference>
<dbReference type="Gene3D" id="1.20.5.100">
    <property type="entry name" value="Cytochrome c1, transmembrane anchor, C-terminal"/>
    <property type="match status" value="1"/>
</dbReference>
<gene>
    <name evidence="12" type="ORF">EDD75_2021</name>
</gene>
<dbReference type="RefSeq" id="WP_123931610.1">
    <property type="nucleotide sequence ID" value="NZ_RKRE01000003.1"/>
</dbReference>
<evidence type="ECO:0000256" key="1">
    <source>
        <dbReference type="ARBA" id="ARBA00004701"/>
    </source>
</evidence>
<dbReference type="InterPro" id="IPR028357">
    <property type="entry name" value="UDPglc_DH_bac"/>
</dbReference>
<protein>
    <recommendedName>
        <fullName evidence="3 7">UDP-glucose 6-dehydrogenase</fullName>
        <ecNumber evidence="3 7">1.1.1.22</ecNumber>
    </recommendedName>
</protein>
<dbReference type="OrthoDB" id="9803238at2"/>
<feature type="binding site" evidence="9">
    <location>
        <position position="328"/>
    </location>
    <ligand>
        <name>substrate</name>
    </ligand>
</feature>
<keyword evidence="13" id="KW-1185">Reference proteome</keyword>
<dbReference type="AlphaFoldDB" id="A0A3N5AE27"/>
<evidence type="ECO:0000256" key="5">
    <source>
        <dbReference type="ARBA" id="ARBA00023027"/>
    </source>
</evidence>
<dbReference type="Pfam" id="PF00984">
    <property type="entry name" value="UDPG_MGDP_dh"/>
    <property type="match status" value="1"/>
</dbReference>
<evidence type="ECO:0000256" key="3">
    <source>
        <dbReference type="ARBA" id="ARBA00012954"/>
    </source>
</evidence>
<comment type="catalytic activity">
    <reaction evidence="6 7">
        <text>UDP-alpha-D-glucose + 2 NAD(+) + H2O = UDP-alpha-D-glucuronate + 2 NADH + 3 H(+)</text>
        <dbReference type="Rhea" id="RHEA:23596"/>
        <dbReference type="ChEBI" id="CHEBI:15377"/>
        <dbReference type="ChEBI" id="CHEBI:15378"/>
        <dbReference type="ChEBI" id="CHEBI:57540"/>
        <dbReference type="ChEBI" id="CHEBI:57945"/>
        <dbReference type="ChEBI" id="CHEBI:58052"/>
        <dbReference type="ChEBI" id="CHEBI:58885"/>
        <dbReference type="EC" id="1.1.1.22"/>
    </reaction>
</comment>
<dbReference type="GO" id="GO:0003979">
    <property type="term" value="F:UDP-glucose 6-dehydrogenase activity"/>
    <property type="evidence" value="ECO:0007669"/>
    <property type="project" value="UniProtKB-EC"/>
</dbReference>
<dbReference type="InterPro" id="IPR014027">
    <property type="entry name" value="UDP-Glc/GDP-Man_DH_C"/>
</dbReference>
<dbReference type="InterPro" id="IPR036291">
    <property type="entry name" value="NAD(P)-bd_dom_sf"/>
</dbReference>
<evidence type="ECO:0000256" key="6">
    <source>
        <dbReference type="ARBA" id="ARBA00047473"/>
    </source>
</evidence>
<sequence>MKLSVIGLGKLGACTAACFAAKGFPVVGVDINKASVEAINQGRAPLYEPGLQELIEAAKDRLKATQDYEEAVRESEISFLIVPTPSREDGHFSDRYLREALGQLSAALKKSGKKYHIFVITSTVSPGTTEESLIPLIESASGKKLNKDFGVAYNPEFIALGSVIRDFLNPDLVLIGESNRFVGDKLEKLYKAVCENKPYIARMSIVSAEITKISLNSYITMKISFANTLANICEKIPGADIDEITRALGADKRISPYYLKGGLSYGGPCFPRDNRAFAAFAAKYGVDAKLAKTTDEVNRLQVNHLAETVLKQIPESARLVAVLGLAYKPNTCITEESPAVRLIEELLQREVEVITYDPLAMDNARGYFGDRISYASSVKECFSHSSVCVVTTQADEFKAIDRSYIVHNPTIIIDCWRILDPARLGKKVKYIAVGRACDGSHPAGSRILEPAPLQYKALA</sequence>
<dbReference type="GO" id="GO:0000271">
    <property type="term" value="P:polysaccharide biosynthetic process"/>
    <property type="evidence" value="ECO:0007669"/>
    <property type="project" value="InterPro"/>
</dbReference>
<feature type="binding site" evidence="9">
    <location>
        <begin position="258"/>
        <end position="262"/>
    </location>
    <ligand>
        <name>substrate</name>
    </ligand>
</feature>
<dbReference type="SMART" id="SM00984">
    <property type="entry name" value="UDPG_MGDP_dh_C"/>
    <property type="match status" value="1"/>
</dbReference>
<comment type="caution">
    <text evidence="12">The sequence shown here is derived from an EMBL/GenBank/DDBJ whole genome shotgun (WGS) entry which is preliminary data.</text>
</comment>
<dbReference type="GO" id="GO:0051287">
    <property type="term" value="F:NAD binding"/>
    <property type="evidence" value="ECO:0007669"/>
    <property type="project" value="InterPro"/>
</dbReference>
<dbReference type="EC" id="1.1.1.22" evidence="3 7"/>
<evidence type="ECO:0000256" key="10">
    <source>
        <dbReference type="PIRSR" id="PIRSR500134-3"/>
    </source>
</evidence>
<evidence type="ECO:0000259" key="11">
    <source>
        <dbReference type="SMART" id="SM00984"/>
    </source>
</evidence>
<dbReference type="SUPFAM" id="SSF48179">
    <property type="entry name" value="6-phosphogluconate dehydrogenase C-terminal domain-like"/>
    <property type="match status" value="1"/>
</dbReference>
<dbReference type="PIRSF" id="PIRSF000124">
    <property type="entry name" value="UDPglc_GDPman_dh"/>
    <property type="match status" value="1"/>
</dbReference>
<dbReference type="InterPro" id="IPR017476">
    <property type="entry name" value="UDP-Glc/GDP-Man"/>
</dbReference>
<feature type="active site" description="Nucleophile" evidence="8">
    <location>
        <position position="269"/>
    </location>
</feature>
<feature type="binding site" evidence="9">
    <location>
        <position position="212"/>
    </location>
    <ligand>
        <name>substrate</name>
    </ligand>
</feature>
<dbReference type="InterPro" id="IPR008927">
    <property type="entry name" value="6-PGluconate_DH-like_C_sf"/>
</dbReference>
<evidence type="ECO:0000256" key="4">
    <source>
        <dbReference type="ARBA" id="ARBA00023002"/>
    </source>
</evidence>
<feature type="domain" description="UDP-glucose/GDP-mannose dehydrogenase C-terminal" evidence="11">
    <location>
        <begin position="321"/>
        <end position="421"/>
    </location>
</feature>